<dbReference type="PATRIC" id="fig|1392998.3.peg.1587"/>
<keyword evidence="1 4" id="KW-0808">Transferase</keyword>
<dbReference type="Proteomes" id="UP000027153">
    <property type="component" value="Unassembled WGS sequence"/>
</dbReference>
<feature type="domain" description="Glycosyltransferase subfamily 4-like N-terminal" evidence="3">
    <location>
        <begin position="114"/>
        <end position="180"/>
    </location>
</feature>
<organism evidence="4 5">
    <name type="scientific">Candidatus Methanoperedens nitratireducens</name>
    <dbReference type="NCBI Taxonomy" id="1392998"/>
    <lineage>
        <taxon>Archaea</taxon>
        <taxon>Methanobacteriati</taxon>
        <taxon>Methanobacteriota</taxon>
        <taxon>Stenosarchaea group</taxon>
        <taxon>Methanomicrobia</taxon>
        <taxon>Methanosarcinales</taxon>
        <taxon>ANME-2 cluster</taxon>
        <taxon>Candidatus Methanoperedentaceae</taxon>
        <taxon>Candidatus Methanoperedens</taxon>
    </lineage>
</organism>
<accession>A0A062V6F7</accession>
<evidence type="ECO:0000256" key="1">
    <source>
        <dbReference type="ARBA" id="ARBA00022679"/>
    </source>
</evidence>
<comment type="caution">
    <text evidence="4">The sequence shown here is derived from an EMBL/GenBank/DDBJ whole genome shotgun (WGS) entry which is preliminary data.</text>
</comment>
<keyword evidence="5" id="KW-1185">Reference proteome</keyword>
<proteinExistence type="predicted"/>
<dbReference type="InterPro" id="IPR001296">
    <property type="entry name" value="Glyco_trans_1"/>
</dbReference>
<dbReference type="PANTHER" id="PTHR46401">
    <property type="entry name" value="GLYCOSYLTRANSFERASE WBBK-RELATED"/>
    <property type="match status" value="1"/>
</dbReference>
<protein>
    <submittedName>
        <fullName evidence="4">Glycosyltransferase</fullName>
    </submittedName>
</protein>
<dbReference type="RefSeq" id="WP_048090240.1">
    <property type="nucleotide sequence ID" value="NZ_JMIY01000003.1"/>
</dbReference>
<sequence>MKILYDHTVFQFQRYGGISRYFYELITKLSIKEEVGINLFQGFHINEYDLSEHKQNFDSYWGHKWNYKKPAAQYIAYILFTIPNNILFYNYMSSSDVNIYHPTYYRNDLDKYKKSAIVLTVHDMIHELYPDQFIDSRFVIKAKKKSIDTANLIICISQNTKKDLMNIYDVPDDKIKVIYHANSLPKSNEYLKCADFEKIYSITKPFLLYVGDRKRSYKNFTMLLETYSTKLSDRFDLVCFGGGDFNHNELKTIKNKRFSGKVIHLSGSDHLLASLYKNAFCFIYPSLYEGFGIPLLEAMGMGCPVIAANTSSIPEVVNKAALLFDPNSKDSLINVIELLESNESRREKLINLGLEQEKKFSWAKTANETFKVYEYAYDLKH</sequence>
<reference evidence="4 5" key="1">
    <citation type="journal article" date="2013" name="Nature">
        <title>Anaerobic oxidation of methane coupled to nitrate reduction in a novel archaeal lineage.</title>
        <authorList>
            <person name="Haroon M.F."/>
            <person name="Hu S."/>
            <person name="Shi Y."/>
            <person name="Imelfort M."/>
            <person name="Keller J."/>
            <person name="Hugenholtz P."/>
            <person name="Yuan Z."/>
            <person name="Tyson G.W."/>
        </authorList>
    </citation>
    <scope>NUCLEOTIDE SEQUENCE [LARGE SCALE GENOMIC DNA]</scope>
    <source>
        <strain evidence="4 5">ANME-2d</strain>
    </source>
</reference>
<evidence type="ECO:0000259" key="2">
    <source>
        <dbReference type="Pfam" id="PF00534"/>
    </source>
</evidence>
<gene>
    <name evidence="4" type="ORF">ANME2D_01582</name>
</gene>
<dbReference type="Gene3D" id="3.40.50.2000">
    <property type="entry name" value="Glycogen Phosphorylase B"/>
    <property type="match status" value="2"/>
</dbReference>
<dbReference type="SUPFAM" id="SSF53756">
    <property type="entry name" value="UDP-Glycosyltransferase/glycogen phosphorylase"/>
    <property type="match status" value="1"/>
</dbReference>
<evidence type="ECO:0000313" key="5">
    <source>
        <dbReference type="Proteomes" id="UP000027153"/>
    </source>
</evidence>
<feature type="domain" description="Glycosyl transferase family 1" evidence="2">
    <location>
        <begin position="203"/>
        <end position="351"/>
    </location>
</feature>
<dbReference type="CDD" id="cd03809">
    <property type="entry name" value="GT4_MtfB-like"/>
    <property type="match status" value="1"/>
</dbReference>
<dbReference type="InterPro" id="IPR028098">
    <property type="entry name" value="Glyco_trans_4-like_N"/>
</dbReference>
<dbReference type="GO" id="GO:0016757">
    <property type="term" value="F:glycosyltransferase activity"/>
    <property type="evidence" value="ECO:0007669"/>
    <property type="project" value="InterPro"/>
</dbReference>
<dbReference type="Pfam" id="PF00534">
    <property type="entry name" value="Glycos_transf_1"/>
    <property type="match status" value="1"/>
</dbReference>
<dbReference type="EMBL" id="JMIY01000003">
    <property type="protein sequence ID" value="KCZ72178.1"/>
    <property type="molecule type" value="Genomic_DNA"/>
</dbReference>
<dbReference type="PANTHER" id="PTHR46401:SF2">
    <property type="entry name" value="GLYCOSYLTRANSFERASE WBBK-RELATED"/>
    <property type="match status" value="1"/>
</dbReference>
<dbReference type="Pfam" id="PF13439">
    <property type="entry name" value="Glyco_transf_4"/>
    <property type="match status" value="1"/>
</dbReference>
<evidence type="ECO:0000259" key="3">
    <source>
        <dbReference type="Pfam" id="PF13439"/>
    </source>
</evidence>
<evidence type="ECO:0000313" key="4">
    <source>
        <dbReference type="EMBL" id="KCZ72178.1"/>
    </source>
</evidence>
<dbReference type="OrthoDB" id="132546at2157"/>
<dbReference type="AlphaFoldDB" id="A0A062V6F7"/>
<name>A0A062V6F7_9EURY</name>